<evidence type="ECO:0000259" key="3">
    <source>
        <dbReference type="Pfam" id="PF10079"/>
    </source>
</evidence>
<protein>
    <recommendedName>
        <fullName evidence="2">Putative cysteine ligase BshC</fullName>
        <ecNumber evidence="2">6.-.-.-</ecNumber>
    </recommendedName>
</protein>
<dbReference type="AlphaFoldDB" id="A0A1H0REX3"/>
<dbReference type="InterPro" id="IPR011199">
    <property type="entry name" value="Bacillithiol_biosynth_BshC"/>
</dbReference>
<evidence type="ECO:0000259" key="4">
    <source>
        <dbReference type="Pfam" id="PF24850"/>
    </source>
</evidence>
<evidence type="ECO:0000313" key="5">
    <source>
        <dbReference type="EMBL" id="SDP28097.1"/>
    </source>
</evidence>
<feature type="domain" description="Bacillithiol biosynthesis BshC N-terminal Rossmann-like" evidence="3">
    <location>
        <begin position="1"/>
        <end position="380"/>
    </location>
</feature>
<dbReference type="GO" id="GO:0016874">
    <property type="term" value="F:ligase activity"/>
    <property type="evidence" value="ECO:0007669"/>
    <property type="project" value="UniProtKB-UniRule"/>
</dbReference>
<organism evidence="5 6">
    <name type="scientific">Litchfieldia salsa</name>
    <dbReference type="NCBI Taxonomy" id="930152"/>
    <lineage>
        <taxon>Bacteria</taxon>
        <taxon>Bacillati</taxon>
        <taxon>Bacillota</taxon>
        <taxon>Bacilli</taxon>
        <taxon>Bacillales</taxon>
        <taxon>Bacillaceae</taxon>
        <taxon>Litchfieldia</taxon>
    </lineage>
</organism>
<name>A0A1H0REX3_9BACI</name>
<comment type="function">
    <text evidence="2">Involved in bacillithiol (BSH) biosynthesis. May catalyze the last step of the pathway, the addition of cysteine to glucosamine malate (GlcN-Mal) to generate BSH.</text>
</comment>
<accession>A0A1H0REX3</accession>
<dbReference type="HAMAP" id="MF_01867">
    <property type="entry name" value="BshC"/>
    <property type="match status" value="1"/>
</dbReference>
<dbReference type="Pfam" id="PF24850">
    <property type="entry name" value="CC_BshC"/>
    <property type="match status" value="1"/>
</dbReference>
<dbReference type="Proteomes" id="UP000199159">
    <property type="component" value="Unassembled WGS sequence"/>
</dbReference>
<dbReference type="EMBL" id="FNJU01000002">
    <property type="protein sequence ID" value="SDP28097.1"/>
    <property type="molecule type" value="Genomic_DNA"/>
</dbReference>
<dbReference type="PIRSF" id="PIRSF012535">
    <property type="entry name" value="UCP012535"/>
    <property type="match status" value="1"/>
</dbReference>
<dbReference type="EC" id="6.-.-.-" evidence="2"/>
<keyword evidence="1 2" id="KW-0436">Ligase</keyword>
<dbReference type="InterPro" id="IPR055398">
    <property type="entry name" value="Rossmann-like_BshC"/>
</dbReference>
<dbReference type="RefSeq" id="WP_090850473.1">
    <property type="nucleotide sequence ID" value="NZ_FNJU01000002.1"/>
</dbReference>
<reference evidence="6" key="1">
    <citation type="submission" date="2016-10" db="EMBL/GenBank/DDBJ databases">
        <authorList>
            <person name="Varghese N."/>
            <person name="Submissions S."/>
        </authorList>
    </citation>
    <scope>NUCLEOTIDE SEQUENCE [LARGE SCALE GENOMIC DNA]</scope>
    <source>
        <strain evidence="6">IBRC-M10078</strain>
    </source>
</reference>
<evidence type="ECO:0000256" key="2">
    <source>
        <dbReference type="HAMAP-Rule" id="MF_01867"/>
    </source>
</evidence>
<dbReference type="Pfam" id="PF10079">
    <property type="entry name" value="Rossmann-like_BshC"/>
    <property type="match status" value="1"/>
</dbReference>
<evidence type="ECO:0000256" key="1">
    <source>
        <dbReference type="ARBA" id="ARBA00022598"/>
    </source>
</evidence>
<dbReference type="NCBIfam" id="TIGR03998">
    <property type="entry name" value="thiol_BshC"/>
    <property type="match status" value="1"/>
</dbReference>
<dbReference type="STRING" id="930152.SAMN05216565_102182"/>
<evidence type="ECO:0000313" key="6">
    <source>
        <dbReference type="Proteomes" id="UP000199159"/>
    </source>
</evidence>
<sequence length="542" mass="62805">MEVISLSLPSTNKLVADYVSADKDTSELFHYDFQSQFIYEERKKDLLLREFPREKLASYLEGFNGRYGLGRKTFNNITRLLDPTSLVVIGGQQAGLLTGPLFTIHKIISILTLAKEQEEKLNVPVIPVFWIAGEDHDFQEINHIYIKNKQSIKKKMIEQKQLDKTPVSSVEIDKVECKKWIDKVLESYGETAFTRDILSRLNQHLDRSTSYVDFFAAIISDLFGHTGIVLLDSASNELRGIESEFFVSMIEKNEEMYDAVRSQQEFLTEAGYPLNIEMPESSSNLFYHHENERFLLEYDKENLLFRNRNKQLEITKEELLVIAKKHPTLLSNNVVTRPLMQELLFPSLAFISGPGEVAYWAELKKMFEIWGMKLPPIVPRITMTILERSIETDLDDRDISINNVLNGGLFSSKEQWLMNQTGHDITKIVDEAKQQVEQIHKRVREAALGVDDSLEQLLGKNSQFIQSQLDFVTKAVQKKILLKHHVELSKYERIETSILPNRTPQERVWNIYYYLNKYGLDFVNKLLEVPLEVDGKHKIIRL</sequence>
<dbReference type="OrthoDB" id="9765151at2"/>
<gene>
    <name evidence="2" type="primary">bshC</name>
    <name evidence="5" type="ORF">SAMN05216565_102182</name>
</gene>
<dbReference type="InterPro" id="IPR055399">
    <property type="entry name" value="CC_BshC"/>
</dbReference>
<feature type="domain" description="Bacillithiol biosynthesis BshC C-terminal coiled-coil" evidence="4">
    <location>
        <begin position="383"/>
        <end position="542"/>
    </location>
</feature>
<comment type="similarity">
    <text evidence="2">Belongs to the BshC family.</text>
</comment>
<proteinExistence type="inferred from homology"/>
<keyword evidence="6" id="KW-1185">Reference proteome</keyword>